<feature type="transmembrane region" description="Helical" evidence="13">
    <location>
        <begin position="223"/>
        <end position="246"/>
    </location>
</feature>
<feature type="transmembrane region" description="Helical" evidence="13">
    <location>
        <begin position="252"/>
        <end position="276"/>
    </location>
</feature>
<organism evidence="14 15">
    <name type="scientific">Engystomops pustulosus</name>
    <name type="common">Tungara frog</name>
    <name type="synonym">Physalaemus pustulosus</name>
    <dbReference type="NCBI Taxonomy" id="76066"/>
    <lineage>
        <taxon>Eukaryota</taxon>
        <taxon>Metazoa</taxon>
        <taxon>Chordata</taxon>
        <taxon>Craniata</taxon>
        <taxon>Vertebrata</taxon>
        <taxon>Euteleostomi</taxon>
        <taxon>Amphibia</taxon>
        <taxon>Batrachia</taxon>
        <taxon>Anura</taxon>
        <taxon>Neobatrachia</taxon>
        <taxon>Hyloidea</taxon>
        <taxon>Leptodactylidae</taxon>
        <taxon>Leiuperinae</taxon>
        <taxon>Engystomops</taxon>
    </lineage>
</organism>
<keyword evidence="9 12" id="KW-0675">Receptor</keyword>
<dbReference type="InterPro" id="IPR007960">
    <property type="entry name" value="TAS2R"/>
</dbReference>
<dbReference type="Proteomes" id="UP000824782">
    <property type="component" value="Unassembled WGS sequence"/>
</dbReference>
<evidence type="ECO:0000256" key="7">
    <source>
        <dbReference type="ARBA" id="ARBA00023040"/>
    </source>
</evidence>
<dbReference type="PANTHER" id="PTHR11394">
    <property type="entry name" value="TASTE RECEPTOR TYPE 2"/>
    <property type="match status" value="1"/>
</dbReference>
<keyword evidence="3 12" id="KW-0919">Taste</keyword>
<gene>
    <name evidence="14" type="ORF">GDO81_027794</name>
</gene>
<feature type="transmembrane region" description="Helical" evidence="13">
    <location>
        <begin position="75"/>
        <end position="103"/>
    </location>
</feature>
<name>A0AAV6ZRV9_ENGPU</name>
<evidence type="ECO:0000256" key="13">
    <source>
        <dbReference type="SAM" id="Phobius"/>
    </source>
</evidence>
<keyword evidence="7 12" id="KW-0297">G-protein coupled receptor</keyword>
<feature type="transmembrane region" description="Helical" evidence="13">
    <location>
        <begin position="176"/>
        <end position="202"/>
    </location>
</feature>
<comment type="subcellular location">
    <subcellularLocation>
        <location evidence="1 12">Membrane</location>
        <topology evidence="1 12">Multi-pass membrane protein</topology>
    </subcellularLocation>
</comment>
<dbReference type="GO" id="GO:0016020">
    <property type="term" value="C:membrane"/>
    <property type="evidence" value="ECO:0007669"/>
    <property type="project" value="UniProtKB-SubCell"/>
</dbReference>
<dbReference type="AlphaFoldDB" id="A0AAV6ZRV9"/>
<keyword evidence="15" id="KW-1185">Reference proteome</keyword>
<comment type="caution">
    <text evidence="14">The sequence shown here is derived from an EMBL/GenBank/DDBJ whole genome shotgun (WGS) entry which is preliminary data.</text>
</comment>
<accession>A0AAV6ZRV9</accession>
<evidence type="ECO:0000313" key="15">
    <source>
        <dbReference type="Proteomes" id="UP000824782"/>
    </source>
</evidence>
<dbReference type="Gene3D" id="1.20.1070.10">
    <property type="entry name" value="Rhodopsin 7-helix transmembrane proteins"/>
    <property type="match status" value="1"/>
</dbReference>
<feature type="transmembrane region" description="Helical" evidence="13">
    <location>
        <begin position="6"/>
        <end position="31"/>
    </location>
</feature>
<dbReference type="Pfam" id="PF05296">
    <property type="entry name" value="TAS2R"/>
    <property type="match status" value="1"/>
</dbReference>
<proteinExistence type="inferred from homology"/>
<evidence type="ECO:0000256" key="3">
    <source>
        <dbReference type="ARBA" id="ARBA00022480"/>
    </source>
</evidence>
<dbReference type="SUPFAM" id="SSF81321">
    <property type="entry name" value="Family A G protein-coupled receptor-like"/>
    <property type="match status" value="1"/>
</dbReference>
<keyword evidence="4 12" id="KW-0716">Sensory transduction</keyword>
<evidence type="ECO:0000256" key="12">
    <source>
        <dbReference type="RuleBase" id="RU004424"/>
    </source>
</evidence>
<evidence type="ECO:0000256" key="9">
    <source>
        <dbReference type="ARBA" id="ARBA00023170"/>
    </source>
</evidence>
<feature type="transmembrane region" description="Helical" evidence="13">
    <location>
        <begin position="43"/>
        <end position="63"/>
    </location>
</feature>
<dbReference type="GO" id="GO:0004930">
    <property type="term" value="F:G protein-coupled receptor activity"/>
    <property type="evidence" value="ECO:0007669"/>
    <property type="project" value="UniProtKB-KW"/>
</dbReference>
<evidence type="ECO:0000256" key="11">
    <source>
        <dbReference type="RuleBase" id="RU004423"/>
    </source>
</evidence>
<evidence type="ECO:0000256" key="5">
    <source>
        <dbReference type="ARBA" id="ARBA00022692"/>
    </source>
</evidence>
<protein>
    <recommendedName>
        <fullName evidence="12">Taste receptor type 2</fullName>
    </recommendedName>
</protein>
<keyword evidence="6 13" id="KW-1133">Transmembrane helix</keyword>
<keyword evidence="10 12" id="KW-0807">Transducer</keyword>
<evidence type="ECO:0000256" key="10">
    <source>
        <dbReference type="ARBA" id="ARBA00023224"/>
    </source>
</evidence>
<evidence type="ECO:0000256" key="1">
    <source>
        <dbReference type="ARBA" id="ARBA00004141"/>
    </source>
</evidence>
<evidence type="ECO:0000256" key="4">
    <source>
        <dbReference type="ARBA" id="ARBA00022606"/>
    </source>
</evidence>
<keyword evidence="5 12" id="KW-0812">Transmembrane</keyword>
<reference evidence="14" key="1">
    <citation type="thesis" date="2020" institute="ProQuest LLC" country="789 East Eisenhower Parkway, Ann Arbor, MI, USA">
        <title>Comparative Genomics and Chromosome Evolution.</title>
        <authorList>
            <person name="Mudd A.B."/>
        </authorList>
    </citation>
    <scope>NUCLEOTIDE SEQUENCE</scope>
    <source>
        <strain evidence="14">237g6f4</strain>
        <tissue evidence="14">Blood</tissue>
    </source>
</reference>
<dbReference type="EMBL" id="WNYA01000075">
    <property type="protein sequence ID" value="KAG8550187.1"/>
    <property type="molecule type" value="Genomic_DNA"/>
</dbReference>
<comment type="similarity">
    <text evidence="2 11">Belongs to the G-protein coupled receptor T2R family.</text>
</comment>
<evidence type="ECO:0000256" key="2">
    <source>
        <dbReference type="ARBA" id="ARBA00007376"/>
    </source>
</evidence>
<dbReference type="GO" id="GO:0033038">
    <property type="term" value="F:bitter taste receptor activity"/>
    <property type="evidence" value="ECO:0007669"/>
    <property type="project" value="InterPro"/>
</dbReference>
<evidence type="ECO:0000313" key="14">
    <source>
        <dbReference type="EMBL" id="KAG8550187.1"/>
    </source>
</evidence>
<keyword evidence="8 12" id="KW-0472">Membrane</keyword>
<evidence type="ECO:0000256" key="8">
    <source>
        <dbReference type="ARBA" id="ARBA00023136"/>
    </source>
</evidence>
<dbReference type="PANTHER" id="PTHR11394:SF47">
    <property type="entry name" value="TASTE RECEPTOR TYPE 2 MEMBER 40"/>
    <property type="match status" value="1"/>
</dbReference>
<evidence type="ECO:0000256" key="6">
    <source>
        <dbReference type="ARBA" id="ARBA00022989"/>
    </source>
</evidence>
<feature type="transmembrane region" description="Helical" evidence="13">
    <location>
        <begin position="124"/>
        <end position="146"/>
    </location>
</feature>
<sequence>MEVFLVIILLIAIADLSSSVFIITSLTIDGFQKKSVSPLNQILISLNVSNVSFTIVMSVYLATNSIWSYLYRVGFVFPFISYVTVCTITSSAWLTAALCFFYFTKIAPPWPGLLMKIKSKINVLTWRLILLVETVSLSVSFLSLAASGPHPNEKNSTAIEVETLENKMKKIKISNVVLVLNFLPFTLIIIMTVTSAWFLRVYDHQMKTNGTLVNTNVKDYQSAVHTMMGLLVLYLITILAIVLMALETFVDYSVGSWICLMILLLFPTGQSTLLIYSNPKLKQNLREQFNLLSCRA</sequence>